<accession>A0ACB8B1F8</accession>
<name>A0ACB8B1F8_9AGAM</name>
<comment type="caution">
    <text evidence="1">The sequence shown here is derived from an EMBL/GenBank/DDBJ whole genome shotgun (WGS) entry which is preliminary data.</text>
</comment>
<proteinExistence type="predicted"/>
<gene>
    <name evidence="1" type="ORF">BV22DRAFT_987923</name>
</gene>
<organism evidence="1 2">
    <name type="scientific">Leucogyrophana mollusca</name>
    <dbReference type="NCBI Taxonomy" id="85980"/>
    <lineage>
        <taxon>Eukaryota</taxon>
        <taxon>Fungi</taxon>
        <taxon>Dikarya</taxon>
        <taxon>Basidiomycota</taxon>
        <taxon>Agaricomycotina</taxon>
        <taxon>Agaricomycetes</taxon>
        <taxon>Agaricomycetidae</taxon>
        <taxon>Boletales</taxon>
        <taxon>Boletales incertae sedis</taxon>
        <taxon>Leucogyrophana</taxon>
    </lineage>
</organism>
<evidence type="ECO:0000313" key="2">
    <source>
        <dbReference type="Proteomes" id="UP000790709"/>
    </source>
</evidence>
<protein>
    <submittedName>
        <fullName evidence="1">Uncharacterized protein</fullName>
    </submittedName>
</protein>
<evidence type="ECO:0000313" key="1">
    <source>
        <dbReference type="EMBL" id="KAH7919477.1"/>
    </source>
</evidence>
<feature type="non-terminal residue" evidence="1">
    <location>
        <position position="1"/>
    </location>
</feature>
<keyword evidence="2" id="KW-1185">Reference proteome</keyword>
<reference evidence="1" key="1">
    <citation type="journal article" date="2021" name="New Phytol.">
        <title>Evolutionary innovations through gain and loss of genes in the ectomycorrhizal Boletales.</title>
        <authorList>
            <person name="Wu G."/>
            <person name="Miyauchi S."/>
            <person name="Morin E."/>
            <person name="Kuo A."/>
            <person name="Drula E."/>
            <person name="Varga T."/>
            <person name="Kohler A."/>
            <person name="Feng B."/>
            <person name="Cao Y."/>
            <person name="Lipzen A."/>
            <person name="Daum C."/>
            <person name="Hundley H."/>
            <person name="Pangilinan J."/>
            <person name="Johnson J."/>
            <person name="Barry K."/>
            <person name="LaButti K."/>
            <person name="Ng V."/>
            <person name="Ahrendt S."/>
            <person name="Min B."/>
            <person name="Choi I.G."/>
            <person name="Park H."/>
            <person name="Plett J.M."/>
            <person name="Magnuson J."/>
            <person name="Spatafora J.W."/>
            <person name="Nagy L.G."/>
            <person name="Henrissat B."/>
            <person name="Grigoriev I.V."/>
            <person name="Yang Z.L."/>
            <person name="Xu J."/>
            <person name="Martin F.M."/>
        </authorList>
    </citation>
    <scope>NUCLEOTIDE SEQUENCE</scope>
    <source>
        <strain evidence="1">KUC20120723A-06</strain>
    </source>
</reference>
<dbReference type="Proteomes" id="UP000790709">
    <property type="component" value="Unassembled WGS sequence"/>
</dbReference>
<sequence length="189" mass="20831">IIDLYSAIDESKTKSLSPSTCKPFLQCIELAGPKGEVVRVKALFDDGAMVGAMCSTVFHKVKHRLGGWQPSTRKLRMANGTVIRSKAIWHGEITIGQVQAKGHFEVFNSGGGWQFLFGKPLLQAFKAVHEYETDVVHISNASVTNTLRNRSRATAATVEDQNKPKGIRLTENVKLRRMKMGGLAQPPSR</sequence>
<feature type="non-terminal residue" evidence="1">
    <location>
        <position position="189"/>
    </location>
</feature>
<dbReference type="EMBL" id="MU266656">
    <property type="protein sequence ID" value="KAH7919477.1"/>
    <property type="molecule type" value="Genomic_DNA"/>
</dbReference>